<name>A0A7S2AYR7_9STRA</name>
<proteinExistence type="predicted"/>
<evidence type="ECO:0000313" key="1">
    <source>
        <dbReference type="EMBL" id="CAD9380269.1"/>
    </source>
</evidence>
<organism evidence="1">
    <name type="scientific">Octactis speculum</name>
    <dbReference type="NCBI Taxonomy" id="3111310"/>
    <lineage>
        <taxon>Eukaryota</taxon>
        <taxon>Sar</taxon>
        <taxon>Stramenopiles</taxon>
        <taxon>Ochrophyta</taxon>
        <taxon>Dictyochophyceae</taxon>
        <taxon>Dictyochales</taxon>
        <taxon>Dictyochaceae</taxon>
        <taxon>Octactis</taxon>
    </lineage>
</organism>
<dbReference type="EMBL" id="HBGS01007822">
    <property type="protein sequence ID" value="CAD9380269.1"/>
    <property type="molecule type" value="Transcribed_RNA"/>
</dbReference>
<reference evidence="1" key="1">
    <citation type="submission" date="2021-01" db="EMBL/GenBank/DDBJ databases">
        <authorList>
            <person name="Corre E."/>
            <person name="Pelletier E."/>
            <person name="Niang G."/>
            <person name="Scheremetjew M."/>
            <person name="Finn R."/>
            <person name="Kale V."/>
            <person name="Holt S."/>
            <person name="Cochrane G."/>
            <person name="Meng A."/>
            <person name="Brown T."/>
            <person name="Cohen L."/>
        </authorList>
    </citation>
    <scope>NUCLEOTIDE SEQUENCE</scope>
    <source>
        <strain evidence="1">CCMP1381</strain>
    </source>
</reference>
<dbReference type="AlphaFoldDB" id="A0A7S2AYR7"/>
<sequence length="225" mass="25237">MQRLRWSFDMCTTESEAPAALELLKDIIWMRAILRELGFGQIGSTRVYEDNNGCMEQSTATKGMNEARNYLVTVALAKLNESVQASAIHLHRVDSDSNRADQMTKFLGGPVHTKLGTMNMETDMSFLGRNLHKAKDTPMQVVEHEFKVKEEIPSAVAAAMIEHGGKAVGNEELDPGTKLKTNLALLSRDECLNMTLKHAERKGNVFQNRKTPQSIILLCHNVLRW</sequence>
<accession>A0A7S2AYR7</accession>
<gene>
    <name evidence="1" type="ORF">DSPE1174_LOCUS4056</name>
</gene>
<protein>
    <submittedName>
        <fullName evidence="1">Uncharacterized protein</fullName>
    </submittedName>
</protein>